<dbReference type="SUPFAM" id="SSF51395">
    <property type="entry name" value="FMN-linked oxidoreductases"/>
    <property type="match status" value="1"/>
</dbReference>
<gene>
    <name evidence="9" type="primary">pyrD</name>
    <name evidence="12" type="ORF">C1I98_02440</name>
</gene>
<comment type="catalytic activity">
    <reaction evidence="9">
        <text>(S)-dihydroorotate + A = orotate + AH2</text>
        <dbReference type="Rhea" id="RHEA:18073"/>
        <dbReference type="ChEBI" id="CHEBI:13193"/>
        <dbReference type="ChEBI" id="CHEBI:17499"/>
        <dbReference type="ChEBI" id="CHEBI:30839"/>
        <dbReference type="ChEBI" id="CHEBI:30864"/>
    </reaction>
</comment>
<dbReference type="EMBL" id="POUA01000010">
    <property type="protein sequence ID" value="PZG55836.1"/>
    <property type="molecule type" value="Genomic_DNA"/>
</dbReference>
<dbReference type="HAMAP" id="MF_00224">
    <property type="entry name" value="DHO_dh_type1"/>
    <property type="match status" value="1"/>
</dbReference>
<comment type="pathway">
    <text evidence="2 9">Pyrimidine metabolism; UMP biosynthesis via de novo pathway.</text>
</comment>
<feature type="binding site" evidence="9">
    <location>
        <position position="128"/>
    </location>
    <ligand>
        <name>substrate</name>
    </ligand>
</feature>
<dbReference type="PIRSF" id="PIRSF000164">
    <property type="entry name" value="DHO_oxidase"/>
    <property type="match status" value="1"/>
</dbReference>
<evidence type="ECO:0000256" key="2">
    <source>
        <dbReference type="ARBA" id="ARBA00004725"/>
    </source>
</evidence>
<keyword evidence="5 9" id="KW-0285">Flavoprotein</keyword>
<dbReference type="EC" id="1.3.-.-" evidence="9"/>
<accession>A0A2W2H1E2</accession>
<evidence type="ECO:0000256" key="4">
    <source>
        <dbReference type="ARBA" id="ARBA00022490"/>
    </source>
</evidence>
<comment type="subcellular location">
    <subcellularLocation>
        <location evidence="1 9">Cytoplasm</location>
    </subcellularLocation>
</comment>
<dbReference type="PROSITE" id="PS51257">
    <property type="entry name" value="PROKAR_LIPOPROTEIN"/>
    <property type="match status" value="1"/>
</dbReference>
<dbReference type="InterPro" id="IPR049622">
    <property type="entry name" value="Dihydroorotate_DH_I"/>
</dbReference>
<keyword evidence="8 9" id="KW-0560">Oxidoreductase</keyword>
<organism evidence="12 13">
    <name type="scientific">Spongiactinospora gelatinilytica</name>
    <dbReference type="NCBI Taxonomy" id="2666298"/>
    <lineage>
        <taxon>Bacteria</taxon>
        <taxon>Bacillati</taxon>
        <taxon>Actinomycetota</taxon>
        <taxon>Actinomycetes</taxon>
        <taxon>Streptosporangiales</taxon>
        <taxon>Streptosporangiaceae</taxon>
        <taxon>Spongiactinospora</taxon>
    </lineage>
</organism>
<evidence type="ECO:0000256" key="10">
    <source>
        <dbReference type="SAM" id="MobiDB-lite"/>
    </source>
</evidence>
<sequence length="343" mass="35452">MSVDMRTYLAHVELANPITTAAGCASSGRELSQFFDLNRIGALVTRSITMAPRAGRPTPRMAETPSGLLNAVGLQGPGIDAFLDRELPWLAHRGVRTVVSIGGGTVNEYGALARRLTDAPGVTAVEVNLACPNIEDRGRVFARDGAAAAEVVSSVRALMRYDVPVIAKLSPDVADIVAVARACVDGGADALSMINTPVGMSIDTETLRPALAAVTGGLSGPAVRPLAVRCVWQVYAALPGVPIVGVGGVLTGRDAFELILAGACVVGVGTALFHDPYVCLRILRELEELLSARGFQRLADAVGLAHHHPPGGGTRHRPDVLPDPGAPGFGAAPGGSDLEESSL</sequence>
<evidence type="ECO:0000256" key="8">
    <source>
        <dbReference type="ARBA" id="ARBA00023002"/>
    </source>
</evidence>
<dbReference type="AlphaFoldDB" id="A0A2W2H1E2"/>
<feature type="binding site" evidence="9">
    <location>
        <position position="220"/>
    </location>
    <ligand>
        <name>FMN</name>
        <dbReference type="ChEBI" id="CHEBI:58210"/>
    </ligand>
</feature>
<feature type="binding site" evidence="9">
    <location>
        <position position="194"/>
    </location>
    <ligand>
        <name>FMN</name>
        <dbReference type="ChEBI" id="CHEBI:58210"/>
    </ligand>
</feature>
<evidence type="ECO:0000256" key="1">
    <source>
        <dbReference type="ARBA" id="ARBA00004496"/>
    </source>
</evidence>
<dbReference type="PANTHER" id="PTHR48109:SF1">
    <property type="entry name" value="DIHYDROOROTATE DEHYDROGENASE (FUMARATE)"/>
    <property type="match status" value="1"/>
</dbReference>
<dbReference type="InterPro" id="IPR050074">
    <property type="entry name" value="DHO_dehydrogenase"/>
</dbReference>
<protein>
    <recommendedName>
        <fullName evidence="9">Dihydroorotate dehydrogenase</fullName>
        <shortName evidence="9">DHOD</shortName>
        <shortName evidence="9">DHODase</shortName>
        <shortName evidence="9">DHOdehase</shortName>
        <ecNumber evidence="9">1.3.-.-</ecNumber>
    </recommendedName>
</protein>
<feature type="binding site" evidence="9">
    <location>
        <position position="128"/>
    </location>
    <ligand>
        <name>FMN</name>
        <dbReference type="ChEBI" id="CHEBI:58210"/>
    </ligand>
</feature>
<keyword evidence="6 9" id="KW-0288">FMN</keyword>
<dbReference type="GO" id="GO:0005737">
    <property type="term" value="C:cytoplasm"/>
    <property type="evidence" value="ECO:0007669"/>
    <property type="project" value="UniProtKB-SubCell"/>
</dbReference>
<evidence type="ECO:0000256" key="5">
    <source>
        <dbReference type="ARBA" id="ARBA00022630"/>
    </source>
</evidence>
<dbReference type="InterPro" id="IPR033888">
    <property type="entry name" value="DHOD_1B"/>
</dbReference>
<name>A0A2W2H1E2_9ACTN</name>
<dbReference type="InterPro" id="IPR012135">
    <property type="entry name" value="Dihydroorotate_DH_1_2"/>
</dbReference>
<evidence type="ECO:0000313" key="12">
    <source>
        <dbReference type="EMBL" id="PZG55836.1"/>
    </source>
</evidence>
<comment type="similarity">
    <text evidence="3 9">Belongs to the dihydroorotate dehydrogenase family. Type 1 subfamily.</text>
</comment>
<dbReference type="CDD" id="cd04740">
    <property type="entry name" value="DHOD_1B_like"/>
    <property type="match status" value="1"/>
</dbReference>
<feature type="binding site" evidence="9">
    <location>
        <begin position="70"/>
        <end position="74"/>
    </location>
    <ligand>
        <name>substrate</name>
    </ligand>
</feature>
<feature type="domain" description="Dihydroorotate dehydrogenase catalytic" evidence="11">
    <location>
        <begin position="7"/>
        <end position="290"/>
    </location>
</feature>
<dbReference type="GO" id="GO:0004152">
    <property type="term" value="F:dihydroorotate dehydrogenase activity"/>
    <property type="evidence" value="ECO:0007669"/>
    <property type="project" value="UniProtKB-UniRule"/>
</dbReference>
<evidence type="ECO:0000313" key="13">
    <source>
        <dbReference type="Proteomes" id="UP000248544"/>
    </source>
</evidence>
<comment type="caution">
    <text evidence="12">The sequence shown here is derived from an EMBL/GenBank/DDBJ whole genome shotgun (WGS) entry which is preliminary data.</text>
</comment>
<dbReference type="NCBIfam" id="NF005574">
    <property type="entry name" value="PRK07259.1"/>
    <property type="match status" value="1"/>
</dbReference>
<reference evidence="12 13" key="1">
    <citation type="submission" date="2018-01" db="EMBL/GenBank/DDBJ databases">
        <title>Draft genome sequence of Sphaerisporangium sp. 7K107.</title>
        <authorList>
            <person name="Sahin N."/>
            <person name="Saygin H."/>
            <person name="Ay H."/>
        </authorList>
    </citation>
    <scope>NUCLEOTIDE SEQUENCE [LARGE SCALE GENOMIC DNA]</scope>
    <source>
        <strain evidence="12 13">7K107</strain>
    </source>
</reference>
<feature type="binding site" evidence="9">
    <location>
        <begin position="195"/>
        <end position="196"/>
    </location>
    <ligand>
        <name>substrate</name>
    </ligand>
</feature>
<dbReference type="InterPro" id="IPR013785">
    <property type="entry name" value="Aldolase_TIM"/>
</dbReference>
<comment type="function">
    <text evidence="9">Catalyzes the conversion of dihydroorotate to orotate.</text>
</comment>
<dbReference type="PROSITE" id="PS00912">
    <property type="entry name" value="DHODEHASE_2"/>
    <property type="match status" value="1"/>
</dbReference>
<keyword evidence="4 9" id="KW-0963">Cytoplasm</keyword>
<dbReference type="RefSeq" id="WP_111165404.1">
    <property type="nucleotide sequence ID" value="NZ_POUA01000010.1"/>
</dbReference>
<feature type="region of interest" description="Disordered" evidence="10">
    <location>
        <begin position="306"/>
        <end position="343"/>
    </location>
</feature>
<dbReference type="UniPathway" id="UPA00070"/>
<dbReference type="InterPro" id="IPR024920">
    <property type="entry name" value="Dihydroorotate_DH_1"/>
</dbReference>
<dbReference type="InterPro" id="IPR001295">
    <property type="entry name" value="Dihydroorotate_DH_CS"/>
</dbReference>
<evidence type="ECO:0000256" key="9">
    <source>
        <dbReference type="HAMAP-Rule" id="MF_00224"/>
    </source>
</evidence>
<evidence type="ECO:0000256" key="7">
    <source>
        <dbReference type="ARBA" id="ARBA00022975"/>
    </source>
</evidence>
<dbReference type="PANTHER" id="PTHR48109">
    <property type="entry name" value="DIHYDROOROTATE DEHYDROGENASE (QUINONE), MITOCHONDRIAL-RELATED"/>
    <property type="match status" value="1"/>
</dbReference>
<dbReference type="Proteomes" id="UP000248544">
    <property type="component" value="Unassembled WGS sequence"/>
</dbReference>
<dbReference type="NCBIfam" id="TIGR01037">
    <property type="entry name" value="pyrD_sub1_fam"/>
    <property type="match status" value="1"/>
</dbReference>
<dbReference type="Pfam" id="PF01180">
    <property type="entry name" value="DHO_dh"/>
    <property type="match status" value="1"/>
</dbReference>
<feature type="binding site" evidence="9">
    <location>
        <position position="168"/>
    </location>
    <ligand>
        <name>FMN</name>
        <dbReference type="ChEBI" id="CHEBI:58210"/>
    </ligand>
</feature>
<dbReference type="GO" id="GO:0044205">
    <property type="term" value="P:'de novo' UMP biosynthetic process"/>
    <property type="evidence" value="ECO:0007669"/>
    <property type="project" value="UniProtKB-UniRule"/>
</dbReference>
<feature type="binding site" evidence="9">
    <location>
        <begin position="247"/>
        <end position="248"/>
    </location>
    <ligand>
        <name>FMN</name>
        <dbReference type="ChEBI" id="CHEBI:58210"/>
    </ligand>
</feature>
<proteinExistence type="inferred from homology"/>
<evidence type="ECO:0000256" key="6">
    <source>
        <dbReference type="ARBA" id="ARBA00022643"/>
    </source>
</evidence>
<evidence type="ECO:0000259" key="11">
    <source>
        <dbReference type="Pfam" id="PF01180"/>
    </source>
</evidence>
<comment type="cofactor">
    <cofactor evidence="9">
        <name>FMN</name>
        <dbReference type="ChEBI" id="CHEBI:58210"/>
    </cofactor>
    <text evidence="9">Binds 1 FMN per subunit.</text>
</comment>
<dbReference type="Gene3D" id="3.20.20.70">
    <property type="entry name" value="Aldolase class I"/>
    <property type="match status" value="1"/>
</dbReference>
<keyword evidence="7 9" id="KW-0665">Pyrimidine biosynthesis</keyword>
<dbReference type="GO" id="GO:0006207">
    <property type="term" value="P:'de novo' pyrimidine nucleobase biosynthetic process"/>
    <property type="evidence" value="ECO:0007669"/>
    <property type="project" value="InterPro"/>
</dbReference>
<evidence type="ECO:0000256" key="3">
    <source>
        <dbReference type="ARBA" id="ARBA00008008"/>
    </source>
</evidence>
<dbReference type="InterPro" id="IPR005720">
    <property type="entry name" value="Dihydroorotate_DH_cat"/>
</dbReference>
<comment type="caution">
    <text evidence="9">Lacks conserved residue(s) required for the propagation of feature annotation.</text>
</comment>
<feature type="binding site" evidence="9">
    <location>
        <begin position="269"/>
        <end position="270"/>
    </location>
    <ligand>
        <name>FMN</name>
        <dbReference type="ChEBI" id="CHEBI:58210"/>
    </ligand>
</feature>
<feature type="active site" description="Nucleophile" evidence="9">
    <location>
        <position position="131"/>
    </location>
</feature>
<keyword evidence="13" id="KW-1185">Reference proteome</keyword>